<evidence type="ECO:0000313" key="3">
    <source>
        <dbReference type="Proteomes" id="UP000886595"/>
    </source>
</evidence>
<reference evidence="2 3" key="1">
    <citation type="submission" date="2020-02" db="EMBL/GenBank/DDBJ databases">
        <authorList>
            <person name="Ma Q."/>
            <person name="Huang Y."/>
            <person name="Song X."/>
            <person name="Pei D."/>
        </authorList>
    </citation>
    <scope>NUCLEOTIDE SEQUENCE [LARGE SCALE GENOMIC DNA]</scope>
    <source>
        <strain evidence="2">Sxm20200214</strain>
        <tissue evidence="2">Leaf</tissue>
    </source>
</reference>
<feature type="region of interest" description="Disordered" evidence="1">
    <location>
        <begin position="1"/>
        <end position="24"/>
    </location>
</feature>
<gene>
    <name evidence="2" type="ORF">Bca52824_007899</name>
</gene>
<keyword evidence="3" id="KW-1185">Reference proteome</keyword>
<dbReference type="EMBL" id="JAAMPC010000002">
    <property type="protein sequence ID" value="KAG2325171.1"/>
    <property type="molecule type" value="Genomic_DNA"/>
</dbReference>
<organism evidence="2 3">
    <name type="scientific">Brassica carinata</name>
    <name type="common">Ethiopian mustard</name>
    <name type="synonym">Abyssinian cabbage</name>
    <dbReference type="NCBI Taxonomy" id="52824"/>
    <lineage>
        <taxon>Eukaryota</taxon>
        <taxon>Viridiplantae</taxon>
        <taxon>Streptophyta</taxon>
        <taxon>Embryophyta</taxon>
        <taxon>Tracheophyta</taxon>
        <taxon>Spermatophyta</taxon>
        <taxon>Magnoliopsida</taxon>
        <taxon>eudicotyledons</taxon>
        <taxon>Gunneridae</taxon>
        <taxon>Pentapetalae</taxon>
        <taxon>rosids</taxon>
        <taxon>malvids</taxon>
        <taxon>Brassicales</taxon>
        <taxon>Brassicaceae</taxon>
        <taxon>Brassiceae</taxon>
        <taxon>Brassica</taxon>
    </lineage>
</organism>
<name>A0A8X7W8A7_BRACI</name>
<comment type="caution">
    <text evidence="2">The sequence shown here is derived from an EMBL/GenBank/DDBJ whole genome shotgun (WGS) entry which is preliminary data.</text>
</comment>
<evidence type="ECO:0000313" key="2">
    <source>
        <dbReference type="EMBL" id="KAG2325171.1"/>
    </source>
</evidence>
<sequence>MKPVDKVPEGRLEHEPEREKLEGREAALTLQNSHRRLTPTLHHWTYHEPPPQTEIHTAAFG</sequence>
<dbReference type="Proteomes" id="UP000886595">
    <property type="component" value="Unassembled WGS sequence"/>
</dbReference>
<proteinExistence type="predicted"/>
<protein>
    <submittedName>
        <fullName evidence="2">Uncharacterized protein</fullName>
    </submittedName>
</protein>
<dbReference type="AlphaFoldDB" id="A0A8X7W8A7"/>
<accession>A0A8X7W8A7</accession>
<evidence type="ECO:0000256" key="1">
    <source>
        <dbReference type="SAM" id="MobiDB-lite"/>
    </source>
</evidence>